<organism evidence="2 3">
    <name type="scientific">Ellagibacter isourolithinifaciens</name>
    <dbReference type="NCBI Taxonomy" id="2137581"/>
    <lineage>
        <taxon>Bacteria</taxon>
        <taxon>Bacillati</taxon>
        <taxon>Actinomycetota</taxon>
        <taxon>Coriobacteriia</taxon>
        <taxon>Eggerthellales</taxon>
        <taxon>Eggerthellaceae</taxon>
        <taxon>Ellagibacter</taxon>
    </lineage>
</organism>
<evidence type="ECO:0000256" key="1">
    <source>
        <dbReference type="SAM" id="MobiDB-lite"/>
    </source>
</evidence>
<evidence type="ECO:0000313" key="3">
    <source>
        <dbReference type="Proteomes" id="UP000468668"/>
    </source>
</evidence>
<sequence>MKMCPACKARVFDDMDTCYGCLHRFDSSDVEKAHGGGFEPEEPPGYSGKARNLAEAEEKKKGARPADVRQEGKADAKPAKRDLVLHIAVPEGAAGVRVAVDFAGCAPAGQTRAVDA</sequence>
<keyword evidence="3" id="KW-1185">Reference proteome</keyword>
<feature type="compositionally biased region" description="Basic and acidic residues" evidence="1">
    <location>
        <begin position="52"/>
        <end position="81"/>
    </location>
</feature>
<dbReference type="AlphaFoldDB" id="A0A6N6NPB8"/>
<feature type="region of interest" description="Disordered" evidence="1">
    <location>
        <begin position="32"/>
        <end position="81"/>
    </location>
</feature>
<dbReference type="Proteomes" id="UP000468668">
    <property type="component" value="Unassembled WGS sequence"/>
</dbReference>
<dbReference type="GeneID" id="98657222"/>
<dbReference type="RefSeq" id="WP_158048831.1">
    <property type="nucleotide sequence ID" value="NZ_WAJR01000003.1"/>
</dbReference>
<dbReference type="OrthoDB" id="3177649at2"/>
<evidence type="ECO:0000313" key="2">
    <source>
        <dbReference type="EMBL" id="KAB1642022.1"/>
    </source>
</evidence>
<gene>
    <name evidence="2" type="ORF">F8C90_02255</name>
</gene>
<accession>A0A6N6NPB8</accession>
<reference evidence="2 3" key="1">
    <citation type="submission" date="2019-09" db="EMBL/GenBank/DDBJ databases">
        <title>Whole genome shotgun sequencing (WGS) of Ellagibacter isourolithinifaciens DSM 104140(T) and Adlercreutzia muris DSM 29508(T).</title>
        <authorList>
            <person name="Stoll D.A."/>
            <person name="Danylec N."/>
            <person name="Huch M."/>
        </authorList>
    </citation>
    <scope>NUCLEOTIDE SEQUENCE [LARGE SCALE GENOMIC DNA]</scope>
    <source>
        <strain evidence="2 3">DSM 104140</strain>
    </source>
</reference>
<proteinExistence type="predicted"/>
<dbReference type="EMBL" id="WAJR01000003">
    <property type="protein sequence ID" value="KAB1642022.1"/>
    <property type="molecule type" value="Genomic_DNA"/>
</dbReference>
<protein>
    <submittedName>
        <fullName evidence="2">Uncharacterized protein</fullName>
    </submittedName>
</protein>
<comment type="caution">
    <text evidence="2">The sequence shown here is derived from an EMBL/GenBank/DDBJ whole genome shotgun (WGS) entry which is preliminary data.</text>
</comment>
<name>A0A6N6NPB8_9ACTN</name>